<protein>
    <submittedName>
        <fullName evidence="2">Baseplate protein</fullName>
    </submittedName>
</protein>
<dbReference type="EMBL" id="MRCE01000004">
    <property type="protein sequence ID" value="OKH39742.1"/>
    <property type="molecule type" value="Genomic_DNA"/>
</dbReference>
<dbReference type="Pfam" id="PF04965">
    <property type="entry name" value="GPW_gp25"/>
    <property type="match status" value="1"/>
</dbReference>
<reference evidence="2 3" key="1">
    <citation type="submission" date="2016-11" db="EMBL/GenBank/DDBJ databases">
        <title>Draft Genome Sequences of Nine Cyanobacterial Strains from Diverse Habitats.</title>
        <authorList>
            <person name="Zhu T."/>
            <person name="Hou S."/>
            <person name="Lu X."/>
            <person name="Hess W.R."/>
        </authorList>
    </citation>
    <scope>NUCLEOTIDE SEQUENCE [LARGE SCALE GENOMIC DNA]</scope>
    <source>
        <strain evidence="2 3">IAM M-71</strain>
    </source>
</reference>
<name>A0A1U7IQX9_9CYAN</name>
<comment type="caution">
    <text evidence="2">The sequence shown here is derived from an EMBL/GenBank/DDBJ whole genome shotgun (WGS) entry which is preliminary data.</text>
</comment>
<proteinExistence type="predicted"/>
<dbReference type="STRING" id="454136.NIES2119_05710"/>
<evidence type="ECO:0000313" key="3">
    <source>
        <dbReference type="Proteomes" id="UP000185860"/>
    </source>
</evidence>
<dbReference type="InterPro" id="IPR007048">
    <property type="entry name" value="IraD/Gp25-like"/>
</dbReference>
<feature type="domain" description="IraD/Gp25-like" evidence="1">
    <location>
        <begin position="36"/>
        <end position="121"/>
    </location>
</feature>
<dbReference type="RefSeq" id="WP_073592464.1">
    <property type="nucleotide sequence ID" value="NZ_MRCE01000004.1"/>
</dbReference>
<organism evidence="2 3">
    <name type="scientific">[Phormidium ambiguum] IAM M-71</name>
    <dbReference type="NCBI Taxonomy" id="454136"/>
    <lineage>
        <taxon>Bacteria</taxon>
        <taxon>Bacillati</taxon>
        <taxon>Cyanobacteriota</taxon>
        <taxon>Cyanophyceae</taxon>
        <taxon>Oscillatoriophycideae</taxon>
        <taxon>Aerosakkonematales</taxon>
        <taxon>Aerosakkonemataceae</taxon>
        <taxon>Floridanema</taxon>
    </lineage>
</organism>
<gene>
    <name evidence="2" type="ORF">NIES2119_05710</name>
</gene>
<dbReference type="SUPFAM" id="SSF160719">
    <property type="entry name" value="gpW/gp25-like"/>
    <property type="match status" value="1"/>
</dbReference>
<evidence type="ECO:0000259" key="1">
    <source>
        <dbReference type="Pfam" id="PF04965"/>
    </source>
</evidence>
<sequence>MVNLANRRFSRPYLGQGLRFPLQVNKQGNLDLSIEENSVRESIYIILLTQLGERVYRPDFGCRLSELTFAPMNSETLMLMRIYVRQALEMWEPRIILNEVLAEPDPAEGRVNILISYRLQEGHEQRSIVYPFYLQQESDDFEENY</sequence>
<evidence type="ECO:0000313" key="2">
    <source>
        <dbReference type="EMBL" id="OKH39742.1"/>
    </source>
</evidence>
<dbReference type="AlphaFoldDB" id="A0A1U7IQX9"/>
<accession>A0A1U7IQX9</accession>
<dbReference type="OrthoDB" id="9802846at2"/>
<dbReference type="Proteomes" id="UP000185860">
    <property type="component" value="Unassembled WGS sequence"/>
</dbReference>
<dbReference type="Gene3D" id="3.10.450.40">
    <property type="match status" value="1"/>
</dbReference>